<keyword evidence="3" id="KW-1185">Reference proteome</keyword>
<feature type="region of interest" description="Disordered" evidence="1">
    <location>
        <begin position="864"/>
        <end position="886"/>
    </location>
</feature>
<organism evidence="2 3">
    <name type="scientific">Hymenoscyphus fraxineus</name>
    <dbReference type="NCBI Taxonomy" id="746836"/>
    <lineage>
        <taxon>Eukaryota</taxon>
        <taxon>Fungi</taxon>
        <taxon>Dikarya</taxon>
        <taxon>Ascomycota</taxon>
        <taxon>Pezizomycotina</taxon>
        <taxon>Leotiomycetes</taxon>
        <taxon>Helotiales</taxon>
        <taxon>Helotiaceae</taxon>
        <taxon>Hymenoscyphus</taxon>
    </lineage>
</organism>
<evidence type="ECO:0008006" key="4">
    <source>
        <dbReference type="Google" id="ProtNLM"/>
    </source>
</evidence>
<reference evidence="2" key="1">
    <citation type="submission" date="2021-07" db="EMBL/GenBank/DDBJ databases">
        <authorList>
            <person name="Durling M."/>
        </authorList>
    </citation>
    <scope>NUCLEOTIDE SEQUENCE</scope>
</reference>
<accession>A0A9N9KUE3</accession>
<gene>
    <name evidence="2" type="ORF">HYFRA_00006552</name>
</gene>
<dbReference type="EMBL" id="CAJVRL010000052">
    <property type="protein sequence ID" value="CAG8953664.1"/>
    <property type="molecule type" value="Genomic_DNA"/>
</dbReference>
<dbReference type="PANTHER" id="PTHR33099">
    <property type="entry name" value="FE2OG DIOXYGENASE DOMAIN-CONTAINING PROTEIN"/>
    <property type="match status" value="1"/>
</dbReference>
<dbReference type="OrthoDB" id="27483at2759"/>
<dbReference type="AlphaFoldDB" id="A0A9N9KUE3"/>
<dbReference type="Proteomes" id="UP000696280">
    <property type="component" value="Unassembled WGS sequence"/>
</dbReference>
<sequence length="894" mass="99878">MPGYGFRQDTPPPPLSESQKAVKRDVHACLSNIKGNGDFAIFQAVDTHPYPGLHLNEGGNIGLPLTERDAQVIIAASHQAPSEKTPGMFATLVIALPSKHEGGAVKVTHAGQTRVFETSKFSEYEASFSDVTHEILPVESGYRLVLTYNLVHETLDSKELAAGSDVSLVKLRTIFDSWKASLEDSANRAMPIATLFEHQYTDASLHFDGLKGKDKRVGSLLRQVCEEFGFCMYLANFEKNIEGGCEDHDYVGNRGVHEIDELIEERTELLKIVDLDGTQVGKNLKFDDESHFAEPFKDLAPDGEDYSGFTGNEGVSTTHFYRRTVAIIMPRRHRIDFFLGNSNKQDELSYMCGSTTETPSIVKWVDQISQELSCNINDDIAKEDLKKICNIVIGKMNEWKIKIAENPADHRHPPRAPYTDEILSRVFAAIIEDLDDKELFTAAFKLWPGIPSSRLMVQLGVAIVRYNVTDFDELHSFFSKFTKFHDRFLMVYSVKSGIQQATRKLATHSIPTCNWIDSEADRAVSDSQLEISKDGEALVVLAKHPPIIPGPENINPDQYIFKRILPAVKANIAHTPMVIAFLTGLLKDDPKSNLPEQVTGNIFRDVISDLAENFSLGSLEQKRVKPNKGFVSYYSMYSRPEKIVIEVDSHNSQNIAALLCSCLDLGLSTELGQICRKIAAEAQTVNVDLFESVYIPFLRTLCGKLKDGPAAPELQTLFQSVLSTYIHRWVKPEPEPPTNWIRPRVSCRCADCLGLNRFLQSANEEVGNFSMAEKRRRHMTNVLQSVGGYKLTTLTSGSPYTLEVTKTLFQHEEAHEAWLDRCNTAKEQFLTMGRNFRALLGDKFDAITLLKYWDLPTLDSQSQNLGLNASSSGGVPPPTRLRKVPSSAQVIVLD</sequence>
<comment type="caution">
    <text evidence="2">The sequence shown here is derived from an EMBL/GenBank/DDBJ whole genome shotgun (WGS) entry which is preliminary data.</text>
</comment>
<dbReference type="PANTHER" id="PTHR33099:SF7">
    <property type="entry name" value="MYND-TYPE DOMAIN-CONTAINING PROTEIN"/>
    <property type="match status" value="1"/>
</dbReference>
<proteinExistence type="predicted"/>
<evidence type="ECO:0000256" key="1">
    <source>
        <dbReference type="SAM" id="MobiDB-lite"/>
    </source>
</evidence>
<name>A0A9N9KUE3_9HELO</name>
<evidence type="ECO:0000313" key="3">
    <source>
        <dbReference type="Proteomes" id="UP000696280"/>
    </source>
</evidence>
<evidence type="ECO:0000313" key="2">
    <source>
        <dbReference type="EMBL" id="CAG8953664.1"/>
    </source>
</evidence>
<protein>
    <recommendedName>
        <fullName evidence="4">Prolyl 4-hydroxylase alpha subunit Fe(2+) 2OG dioxygenase domain-containing protein</fullName>
    </recommendedName>
</protein>
<feature type="compositionally biased region" description="Polar residues" evidence="1">
    <location>
        <begin position="864"/>
        <end position="873"/>
    </location>
</feature>